<dbReference type="Pfam" id="PF14016">
    <property type="entry name" value="DUF4232"/>
    <property type="match status" value="1"/>
</dbReference>
<dbReference type="AlphaFoldDB" id="A0A290ZDP7"/>
<keyword evidence="5" id="KW-1185">Reference proteome</keyword>
<dbReference type="PROSITE" id="PS51257">
    <property type="entry name" value="PROKAR_LIPOPROTEIN"/>
    <property type="match status" value="1"/>
</dbReference>
<feature type="compositionally biased region" description="Low complexity" evidence="1">
    <location>
        <begin position="25"/>
        <end position="46"/>
    </location>
</feature>
<evidence type="ECO:0000313" key="4">
    <source>
        <dbReference type="EMBL" id="ATE57141.1"/>
    </source>
</evidence>
<dbReference type="RefSeq" id="WP_096496869.1">
    <property type="nucleotide sequence ID" value="NZ_CP023445.1"/>
</dbReference>
<dbReference type="EMBL" id="CP023445">
    <property type="protein sequence ID" value="ATE57141.1"/>
    <property type="molecule type" value="Genomic_DNA"/>
</dbReference>
<evidence type="ECO:0000256" key="2">
    <source>
        <dbReference type="SAM" id="SignalP"/>
    </source>
</evidence>
<feature type="region of interest" description="Disordered" evidence="1">
    <location>
        <begin position="25"/>
        <end position="84"/>
    </location>
</feature>
<feature type="compositionally biased region" description="Low complexity" evidence="1">
    <location>
        <begin position="53"/>
        <end position="70"/>
    </location>
</feature>
<reference evidence="4" key="1">
    <citation type="submission" date="2017-09" db="EMBL/GenBank/DDBJ databases">
        <title>Complete Genome Sequence of ansamitocin-producing Bacterium Actinosynnema pretiosum X47.</title>
        <authorList>
            <person name="Cao G."/>
            <person name="Zong G."/>
            <person name="Zhong C."/>
            <person name="Fu J."/>
        </authorList>
    </citation>
    <scope>NUCLEOTIDE SEQUENCE [LARGE SCALE GENOMIC DNA]</scope>
    <source>
        <strain evidence="4">X47</strain>
    </source>
</reference>
<gene>
    <name evidence="4" type="ORF">CNX65_30800</name>
</gene>
<dbReference type="InterPro" id="IPR025326">
    <property type="entry name" value="DUF4232"/>
</dbReference>
<keyword evidence="2" id="KW-0732">Signal</keyword>
<evidence type="ECO:0000259" key="3">
    <source>
        <dbReference type="Pfam" id="PF14016"/>
    </source>
</evidence>
<name>A0A290ZDP7_9PSEU</name>
<dbReference type="Proteomes" id="UP000218505">
    <property type="component" value="Chromosome"/>
</dbReference>
<dbReference type="KEGG" id="apre:CNX65_30800"/>
<feature type="signal peptide" evidence="2">
    <location>
        <begin position="1"/>
        <end position="31"/>
    </location>
</feature>
<proteinExistence type="predicted"/>
<evidence type="ECO:0000313" key="5">
    <source>
        <dbReference type="Proteomes" id="UP000218505"/>
    </source>
</evidence>
<evidence type="ECO:0000256" key="1">
    <source>
        <dbReference type="SAM" id="MobiDB-lite"/>
    </source>
</evidence>
<protein>
    <recommendedName>
        <fullName evidence="3">DUF4232 domain-containing protein</fullName>
    </recommendedName>
</protein>
<accession>A0A290ZDP7</accession>
<organism evidence="4 5">
    <name type="scientific">Actinosynnema pretiosum</name>
    <dbReference type="NCBI Taxonomy" id="42197"/>
    <lineage>
        <taxon>Bacteria</taxon>
        <taxon>Bacillati</taxon>
        <taxon>Actinomycetota</taxon>
        <taxon>Actinomycetes</taxon>
        <taxon>Pseudonocardiales</taxon>
        <taxon>Pseudonocardiaceae</taxon>
        <taxon>Actinosynnema</taxon>
    </lineage>
</organism>
<feature type="domain" description="DUF4232" evidence="3">
    <location>
        <begin position="72"/>
        <end position="175"/>
    </location>
</feature>
<sequence>MRRTTRTTAMVSLLAACAAVTACGSSTPGSASPGSGSGDGSAVVSTEPAPSSQAPTGQAGDGQAAAAECASLTPSTGKPQGDAQKKLPVVITNTGDTACTLSGFPGAQLVGADGHTWDLTRSSDTTPEVTLQPGEAATSYLSFLPASADPWDVKTLRVTPPNTTATVDLPWAFGPVALQDGATRPGSYIGPVNG</sequence>
<feature type="chain" id="PRO_5013239579" description="DUF4232 domain-containing protein" evidence="2">
    <location>
        <begin position="32"/>
        <end position="194"/>
    </location>
</feature>